<dbReference type="GO" id="GO:0043190">
    <property type="term" value="C:ATP-binding cassette (ABC) transporter complex"/>
    <property type="evidence" value="ECO:0007669"/>
    <property type="project" value="InterPro"/>
</dbReference>
<keyword evidence="11" id="KW-1185">Reference proteome</keyword>
<dbReference type="InterPro" id="IPR005673">
    <property type="entry name" value="ABC_phos-bd_PstS"/>
</dbReference>
<evidence type="ECO:0000256" key="6">
    <source>
        <dbReference type="ARBA" id="ARBA00022592"/>
    </source>
</evidence>
<dbReference type="AlphaFoldDB" id="A0A7X3FYR4"/>
<feature type="chain" id="PRO_5031112828" description="Phosphate-binding protein PstS" evidence="8">
    <location>
        <begin position="26"/>
        <end position="347"/>
    </location>
</feature>
<dbReference type="RefSeq" id="WP_056127946.1">
    <property type="nucleotide sequence ID" value="NZ_WSES01000003.1"/>
</dbReference>
<dbReference type="PANTHER" id="PTHR42996:SF1">
    <property type="entry name" value="PHOSPHATE-BINDING PROTEIN PSTS"/>
    <property type="match status" value="1"/>
</dbReference>
<evidence type="ECO:0000256" key="1">
    <source>
        <dbReference type="ARBA" id="ARBA00002841"/>
    </source>
</evidence>
<proteinExistence type="inferred from homology"/>
<feature type="signal peptide" evidence="8">
    <location>
        <begin position="1"/>
        <end position="25"/>
    </location>
</feature>
<evidence type="ECO:0000313" key="11">
    <source>
        <dbReference type="Proteomes" id="UP000443353"/>
    </source>
</evidence>
<dbReference type="Gene3D" id="3.40.190.10">
    <property type="entry name" value="Periplasmic binding protein-like II"/>
    <property type="match status" value="2"/>
</dbReference>
<evidence type="ECO:0000256" key="3">
    <source>
        <dbReference type="ARBA" id="ARBA00011529"/>
    </source>
</evidence>
<dbReference type="SUPFAM" id="SSF53850">
    <property type="entry name" value="Periplasmic binding protein-like II"/>
    <property type="match status" value="1"/>
</dbReference>
<keyword evidence="8" id="KW-0732">Signal</keyword>
<sequence length="347" mass="36664">MRMKQLLATIIIGTTAAFASTATLAADITGAGSTFAYPIYAKWAEMYKKTSGNGLNYQSIGSGAGIKQIKAKTVDFGASDMPLPVEELNEAGLMQFPTIMGGVVAIVNLDGVAPGQLKLTGPVVADIYLGKITKWNDQAIAALNPGVKLPAEDITVVHRADGSGTSFLFTNFLSQTNPDFKAKIGAGTAVKWAVGVGGKGNDGVAANVQRIKGSIGYVEWAYAKKNKLAHTQLKNRDGNFLQPDDDNFKAAAANADWIKAPGFGVVLTDQPGKNAWPITGVTYAIVHKSQADGAKGKEVLKFFDYAFKSGTAAANELDYVPMPESVTKLVEAAWKNNLKDGSGKAIW</sequence>
<dbReference type="GO" id="GO:0042301">
    <property type="term" value="F:phosphate ion binding"/>
    <property type="evidence" value="ECO:0007669"/>
    <property type="project" value="InterPro"/>
</dbReference>
<dbReference type="PIRSF" id="PIRSF002756">
    <property type="entry name" value="PstS"/>
    <property type="match status" value="1"/>
</dbReference>
<evidence type="ECO:0000256" key="5">
    <source>
        <dbReference type="ARBA" id="ARBA00022448"/>
    </source>
</evidence>
<keyword evidence="6 7" id="KW-0592">Phosphate transport</keyword>
<keyword evidence="5 7" id="KW-0813">Transport</keyword>
<dbReference type="CDD" id="cd13565">
    <property type="entry name" value="PBP2_PstS"/>
    <property type="match status" value="1"/>
</dbReference>
<reference evidence="10 11" key="1">
    <citation type="submission" date="2019-12" db="EMBL/GenBank/DDBJ databases">
        <authorList>
            <person name="Li C."/>
            <person name="Zhao J."/>
        </authorList>
    </citation>
    <scope>NUCLEOTIDE SEQUENCE [LARGE SCALE GENOMIC DNA]</scope>
    <source>
        <strain evidence="10 11">NEAU-DD11</strain>
    </source>
</reference>
<name>A0A7X3FYR4_9BURK</name>
<dbReference type="GO" id="GO:0035435">
    <property type="term" value="P:phosphate ion transmembrane transport"/>
    <property type="evidence" value="ECO:0007669"/>
    <property type="project" value="InterPro"/>
</dbReference>
<evidence type="ECO:0000256" key="4">
    <source>
        <dbReference type="ARBA" id="ARBA00021889"/>
    </source>
</evidence>
<dbReference type="Proteomes" id="UP000443353">
    <property type="component" value="Unassembled WGS sequence"/>
</dbReference>
<comment type="similarity">
    <text evidence="2 7">Belongs to the PstS family.</text>
</comment>
<evidence type="ECO:0000256" key="7">
    <source>
        <dbReference type="PIRNR" id="PIRNR002756"/>
    </source>
</evidence>
<evidence type="ECO:0000256" key="2">
    <source>
        <dbReference type="ARBA" id="ARBA00008725"/>
    </source>
</evidence>
<comment type="function">
    <text evidence="1 7">Part of the ABC transporter complex PstSACB involved in phosphate import.</text>
</comment>
<evidence type="ECO:0000256" key="8">
    <source>
        <dbReference type="SAM" id="SignalP"/>
    </source>
</evidence>
<dbReference type="NCBIfam" id="NF008171">
    <property type="entry name" value="PRK10918.1"/>
    <property type="match status" value="1"/>
</dbReference>
<protein>
    <recommendedName>
        <fullName evidence="4 7">Phosphate-binding protein PstS</fullName>
    </recommendedName>
</protein>
<dbReference type="InterPro" id="IPR024370">
    <property type="entry name" value="PBP_domain"/>
</dbReference>
<feature type="domain" description="PBP" evidence="9">
    <location>
        <begin position="20"/>
        <end position="296"/>
    </location>
</feature>
<comment type="caution">
    <text evidence="10">The sequence shown here is derived from an EMBL/GenBank/DDBJ whole genome shotgun (WGS) entry which is preliminary data.</text>
</comment>
<gene>
    <name evidence="10" type="primary">pstS</name>
    <name evidence="10" type="ORF">GPY61_11255</name>
</gene>
<dbReference type="PANTHER" id="PTHR42996">
    <property type="entry name" value="PHOSPHATE-BINDING PROTEIN PSTS"/>
    <property type="match status" value="1"/>
</dbReference>
<accession>A0A7X3FYR4</accession>
<organism evidence="10 11">
    <name type="scientific">Massilia cellulosiltytica</name>
    <dbReference type="NCBI Taxonomy" id="2683234"/>
    <lineage>
        <taxon>Bacteria</taxon>
        <taxon>Pseudomonadati</taxon>
        <taxon>Pseudomonadota</taxon>
        <taxon>Betaproteobacteria</taxon>
        <taxon>Burkholderiales</taxon>
        <taxon>Oxalobacteraceae</taxon>
        <taxon>Telluria group</taxon>
        <taxon>Massilia</taxon>
    </lineage>
</organism>
<dbReference type="EMBL" id="WSES01000003">
    <property type="protein sequence ID" value="MVW60510.1"/>
    <property type="molecule type" value="Genomic_DNA"/>
</dbReference>
<evidence type="ECO:0000259" key="9">
    <source>
        <dbReference type="Pfam" id="PF12849"/>
    </source>
</evidence>
<evidence type="ECO:0000313" key="10">
    <source>
        <dbReference type="EMBL" id="MVW60510.1"/>
    </source>
</evidence>
<dbReference type="NCBIfam" id="TIGR00975">
    <property type="entry name" value="3a0107s03"/>
    <property type="match status" value="1"/>
</dbReference>
<dbReference type="Pfam" id="PF12849">
    <property type="entry name" value="PBP_like_2"/>
    <property type="match status" value="1"/>
</dbReference>
<dbReference type="InterPro" id="IPR050962">
    <property type="entry name" value="Phosphate-bind_PstS"/>
</dbReference>
<comment type="subunit">
    <text evidence="3 7">The complex is composed of two ATP-binding proteins (PstB), two transmembrane proteins (PstC and PstA) and a solute-binding protein (PstS).</text>
</comment>